<protein>
    <submittedName>
        <fullName evidence="2">Uncharacterized protein</fullName>
    </submittedName>
</protein>
<evidence type="ECO:0000256" key="1">
    <source>
        <dbReference type="SAM" id="MobiDB-lite"/>
    </source>
</evidence>
<dbReference type="Proteomes" id="UP000291343">
    <property type="component" value="Unassembled WGS sequence"/>
</dbReference>
<gene>
    <name evidence="2" type="ORF">LSTR_LSTR006430</name>
</gene>
<keyword evidence="3" id="KW-1185">Reference proteome</keyword>
<sequence length="100" mass="11098">MARRANHVYSPAQVKGGNILFVRGETQGQDRDGTDTTRVVNPDEINIDEDDDIADESGDDDDENRASGEDEEEEEMPVQKQSIPSEVFGSLKRQKADDSD</sequence>
<comment type="caution">
    <text evidence="2">The sequence shown here is derived from an EMBL/GenBank/DDBJ whole genome shotgun (WGS) entry which is preliminary data.</text>
</comment>
<feature type="compositionally biased region" description="Acidic residues" evidence="1">
    <location>
        <begin position="45"/>
        <end position="76"/>
    </location>
</feature>
<dbReference type="InParanoid" id="A0A482WXY6"/>
<evidence type="ECO:0000313" key="3">
    <source>
        <dbReference type="Proteomes" id="UP000291343"/>
    </source>
</evidence>
<name>A0A482WXY6_LAOST</name>
<dbReference type="STRING" id="195883.A0A482WXY6"/>
<proteinExistence type="predicted"/>
<accession>A0A482WXY6</accession>
<dbReference type="EMBL" id="QKKF02022824">
    <property type="protein sequence ID" value="RZF38031.1"/>
    <property type="molecule type" value="Genomic_DNA"/>
</dbReference>
<feature type="region of interest" description="Disordered" evidence="1">
    <location>
        <begin position="23"/>
        <end position="100"/>
    </location>
</feature>
<evidence type="ECO:0000313" key="2">
    <source>
        <dbReference type="EMBL" id="RZF38031.1"/>
    </source>
</evidence>
<reference evidence="2 3" key="1">
    <citation type="journal article" date="2017" name="Gigascience">
        <title>Genome sequence of the small brown planthopper, Laodelphax striatellus.</title>
        <authorList>
            <person name="Zhu J."/>
            <person name="Jiang F."/>
            <person name="Wang X."/>
            <person name="Yang P."/>
            <person name="Bao Y."/>
            <person name="Zhao W."/>
            <person name="Wang W."/>
            <person name="Lu H."/>
            <person name="Wang Q."/>
            <person name="Cui N."/>
            <person name="Li J."/>
            <person name="Chen X."/>
            <person name="Luo L."/>
            <person name="Yu J."/>
            <person name="Kang L."/>
            <person name="Cui F."/>
        </authorList>
    </citation>
    <scope>NUCLEOTIDE SEQUENCE [LARGE SCALE GENOMIC DNA]</scope>
    <source>
        <strain evidence="2">Lst14</strain>
    </source>
</reference>
<organism evidence="2 3">
    <name type="scientific">Laodelphax striatellus</name>
    <name type="common">Small brown planthopper</name>
    <name type="synonym">Delphax striatella</name>
    <dbReference type="NCBI Taxonomy" id="195883"/>
    <lineage>
        <taxon>Eukaryota</taxon>
        <taxon>Metazoa</taxon>
        <taxon>Ecdysozoa</taxon>
        <taxon>Arthropoda</taxon>
        <taxon>Hexapoda</taxon>
        <taxon>Insecta</taxon>
        <taxon>Pterygota</taxon>
        <taxon>Neoptera</taxon>
        <taxon>Paraneoptera</taxon>
        <taxon>Hemiptera</taxon>
        <taxon>Auchenorrhyncha</taxon>
        <taxon>Fulgoroidea</taxon>
        <taxon>Delphacidae</taxon>
        <taxon>Criomorphinae</taxon>
        <taxon>Laodelphax</taxon>
    </lineage>
</organism>
<dbReference type="AlphaFoldDB" id="A0A482WXY6"/>